<accession>A0A9D1SRP9</accession>
<dbReference type="Gene3D" id="3.40.50.10190">
    <property type="entry name" value="BRCT domain"/>
    <property type="match status" value="1"/>
</dbReference>
<evidence type="ECO:0000256" key="13">
    <source>
        <dbReference type="ARBA" id="ARBA00023211"/>
    </source>
</evidence>
<dbReference type="InterPro" id="IPR013840">
    <property type="entry name" value="DNAligase_N"/>
</dbReference>
<dbReference type="Pfam" id="PF00533">
    <property type="entry name" value="BRCT"/>
    <property type="match status" value="1"/>
</dbReference>
<dbReference type="Gene3D" id="3.30.470.30">
    <property type="entry name" value="DNA ligase/mRNA capping enzyme"/>
    <property type="match status" value="1"/>
</dbReference>
<dbReference type="Pfam" id="PF12826">
    <property type="entry name" value="HHH_2"/>
    <property type="match status" value="1"/>
</dbReference>
<evidence type="ECO:0000256" key="8">
    <source>
        <dbReference type="ARBA" id="ARBA00022763"/>
    </source>
</evidence>
<comment type="similarity">
    <text evidence="15">Belongs to the NAD-dependent DNA ligase family. LigA subfamily.</text>
</comment>
<evidence type="ECO:0000313" key="17">
    <source>
        <dbReference type="EMBL" id="HIU92920.1"/>
    </source>
</evidence>
<evidence type="ECO:0000313" key="18">
    <source>
        <dbReference type="Proteomes" id="UP000886748"/>
    </source>
</evidence>
<dbReference type="InterPro" id="IPR003583">
    <property type="entry name" value="Hlx-hairpin-Hlx_DNA-bd_motif"/>
</dbReference>
<dbReference type="InterPro" id="IPR004149">
    <property type="entry name" value="Znf_DNAligase_C4"/>
</dbReference>
<dbReference type="SMART" id="SM00532">
    <property type="entry name" value="LIGANc"/>
    <property type="match status" value="1"/>
</dbReference>
<dbReference type="Pfam" id="PF03119">
    <property type="entry name" value="DNA_ligase_ZBD"/>
    <property type="match status" value="1"/>
</dbReference>
<proteinExistence type="inferred from homology"/>
<dbReference type="Gene3D" id="6.20.10.30">
    <property type="match status" value="1"/>
</dbReference>
<keyword evidence="12" id="KW-0234">DNA repair</keyword>
<reference evidence="17" key="1">
    <citation type="submission" date="2020-10" db="EMBL/GenBank/DDBJ databases">
        <authorList>
            <person name="Gilroy R."/>
        </authorList>
    </citation>
    <scope>NUCLEOTIDE SEQUENCE</scope>
    <source>
        <strain evidence="17">CHK154-7741</strain>
    </source>
</reference>
<evidence type="ECO:0000256" key="2">
    <source>
        <dbReference type="ARBA" id="ARBA00004067"/>
    </source>
</evidence>
<dbReference type="EMBL" id="DVOD01000052">
    <property type="protein sequence ID" value="HIU92920.1"/>
    <property type="molecule type" value="Genomic_DNA"/>
</dbReference>
<evidence type="ECO:0000256" key="9">
    <source>
        <dbReference type="ARBA" id="ARBA00022833"/>
    </source>
</evidence>
<dbReference type="SMART" id="SM00292">
    <property type="entry name" value="BRCT"/>
    <property type="match status" value="1"/>
</dbReference>
<dbReference type="SUPFAM" id="SSF47781">
    <property type="entry name" value="RuvA domain 2-like"/>
    <property type="match status" value="1"/>
</dbReference>
<evidence type="ECO:0000256" key="4">
    <source>
        <dbReference type="ARBA" id="ARBA00013308"/>
    </source>
</evidence>
<keyword evidence="9" id="KW-0862">Zinc</keyword>
<dbReference type="InterPro" id="IPR013839">
    <property type="entry name" value="DNAligase_adenylation"/>
</dbReference>
<evidence type="ECO:0000256" key="3">
    <source>
        <dbReference type="ARBA" id="ARBA00012722"/>
    </source>
</evidence>
<dbReference type="InterPro" id="IPR036420">
    <property type="entry name" value="BRCT_dom_sf"/>
</dbReference>
<keyword evidence="13" id="KW-0464">Manganese</keyword>
<dbReference type="GO" id="GO:0006260">
    <property type="term" value="P:DNA replication"/>
    <property type="evidence" value="ECO:0007669"/>
    <property type="project" value="UniProtKB-KW"/>
</dbReference>
<evidence type="ECO:0000256" key="11">
    <source>
        <dbReference type="ARBA" id="ARBA00023027"/>
    </source>
</evidence>
<evidence type="ECO:0000259" key="16">
    <source>
        <dbReference type="PROSITE" id="PS50172"/>
    </source>
</evidence>
<dbReference type="InterPro" id="IPR004150">
    <property type="entry name" value="NAD_DNA_ligase_OB"/>
</dbReference>
<dbReference type="InterPro" id="IPR033136">
    <property type="entry name" value="DNA_ligase_CS"/>
</dbReference>
<dbReference type="SUPFAM" id="SSF52113">
    <property type="entry name" value="BRCT domain"/>
    <property type="match status" value="1"/>
</dbReference>
<dbReference type="InterPro" id="IPR012340">
    <property type="entry name" value="NA-bd_OB-fold"/>
</dbReference>
<comment type="catalytic activity">
    <reaction evidence="14">
        <text>NAD(+) + (deoxyribonucleotide)n-3'-hydroxyl + 5'-phospho-(deoxyribonucleotide)m = (deoxyribonucleotide)n+m + AMP + beta-nicotinamide D-nucleotide.</text>
        <dbReference type="EC" id="6.5.1.2"/>
    </reaction>
</comment>
<evidence type="ECO:0000256" key="14">
    <source>
        <dbReference type="ARBA" id="ARBA00034005"/>
    </source>
</evidence>
<evidence type="ECO:0000256" key="5">
    <source>
        <dbReference type="ARBA" id="ARBA00022598"/>
    </source>
</evidence>
<dbReference type="Pfam" id="PF01653">
    <property type="entry name" value="DNA_ligase_aden"/>
    <property type="match status" value="1"/>
</dbReference>
<gene>
    <name evidence="17" type="primary">ligA</name>
    <name evidence="17" type="ORF">IAD26_07295</name>
</gene>
<dbReference type="AlphaFoldDB" id="A0A9D1SRP9"/>
<dbReference type="SMART" id="SM00278">
    <property type="entry name" value="HhH1"/>
    <property type="match status" value="3"/>
</dbReference>
<keyword evidence="6" id="KW-0235">DNA replication</keyword>
<dbReference type="EC" id="6.5.1.2" evidence="3"/>
<keyword evidence="11" id="KW-0520">NAD</keyword>
<dbReference type="PROSITE" id="PS50172">
    <property type="entry name" value="BRCT"/>
    <property type="match status" value="1"/>
</dbReference>
<evidence type="ECO:0000256" key="1">
    <source>
        <dbReference type="ARBA" id="ARBA00001946"/>
    </source>
</evidence>
<sequence>INAKLFANPRNAAAGSLRQLDAAITESRDLAMFSYYGRIDSNEFNIESHSQMLEFLEKEGFNVNPAYKVCKNVEEAIEYCKYWDTRRHELDYATDGVVIKLNSFALQNETGFTSRAPRWATAFKFPPEEISTIVEDIEINVGRSGAVTPVAILEPVYISGSTVQRATLHNFDEIKRLNINIGDRVLIKKAAEIIPKVICVTEHSPHNDTVYLPPEFCPSCGTKLVEMEGEVNLYCPNTYGCPEQIKGRLEYWVSKDCMDIDGIGDNIVAQLVDKKMVLTAADLYKLTVDDFLKLDLIAQKSAQNLYNVIQASKNPTLARFINSLGIRHVGKETSELIAQRFSTFNALKNAKVEDILEIDGIGEKIAVSILDFFSNSYNNKLLQDLELYGVVPQENVAQNTSDALKGMTFVITGTLSDTRDVFASLIKQNGGKTSSSVSKKTSYVLAGENPGSKYDKAEALGVKIIDEKQFRQLIGE</sequence>
<evidence type="ECO:0000256" key="10">
    <source>
        <dbReference type="ARBA" id="ARBA00022842"/>
    </source>
</evidence>
<protein>
    <recommendedName>
        <fullName evidence="4">DNA ligase</fullName>
        <ecNumber evidence="3">6.5.1.2</ecNumber>
    </recommendedName>
</protein>
<dbReference type="InterPro" id="IPR001357">
    <property type="entry name" value="BRCT_dom"/>
</dbReference>
<dbReference type="Proteomes" id="UP000886748">
    <property type="component" value="Unassembled WGS sequence"/>
</dbReference>
<evidence type="ECO:0000256" key="15">
    <source>
        <dbReference type="ARBA" id="ARBA00060881"/>
    </source>
</evidence>
<dbReference type="Pfam" id="PF03120">
    <property type="entry name" value="OB_DNA_ligase"/>
    <property type="match status" value="1"/>
</dbReference>
<name>A0A9D1SRP9_9CLOT</name>
<dbReference type="Gene3D" id="1.10.150.20">
    <property type="entry name" value="5' to 3' exonuclease, C-terminal subdomain"/>
    <property type="match status" value="2"/>
</dbReference>
<dbReference type="GO" id="GO:0006281">
    <property type="term" value="P:DNA repair"/>
    <property type="evidence" value="ECO:0007669"/>
    <property type="project" value="UniProtKB-KW"/>
</dbReference>
<dbReference type="NCBIfam" id="NF005932">
    <property type="entry name" value="PRK07956.1"/>
    <property type="match status" value="1"/>
</dbReference>
<dbReference type="PROSITE" id="PS01056">
    <property type="entry name" value="DNA_LIGASE_N2"/>
    <property type="match status" value="1"/>
</dbReference>
<feature type="non-terminal residue" evidence="17">
    <location>
        <position position="1"/>
    </location>
</feature>
<evidence type="ECO:0000256" key="6">
    <source>
        <dbReference type="ARBA" id="ARBA00022705"/>
    </source>
</evidence>
<reference evidence="17" key="2">
    <citation type="journal article" date="2021" name="PeerJ">
        <title>Extensive microbial diversity within the chicken gut microbiome revealed by metagenomics and culture.</title>
        <authorList>
            <person name="Gilroy R."/>
            <person name="Ravi A."/>
            <person name="Getino M."/>
            <person name="Pursley I."/>
            <person name="Horton D.L."/>
            <person name="Alikhan N.F."/>
            <person name="Baker D."/>
            <person name="Gharbi K."/>
            <person name="Hall N."/>
            <person name="Watson M."/>
            <person name="Adriaenssens E.M."/>
            <person name="Foster-Nyarko E."/>
            <person name="Jarju S."/>
            <person name="Secka A."/>
            <person name="Antonio M."/>
            <person name="Oren A."/>
            <person name="Chaudhuri R.R."/>
            <person name="La Ragione R."/>
            <person name="Hildebrand F."/>
            <person name="Pallen M.J."/>
        </authorList>
    </citation>
    <scope>NUCLEOTIDE SEQUENCE</scope>
    <source>
        <strain evidence="17">CHK154-7741</strain>
    </source>
</reference>
<evidence type="ECO:0000256" key="7">
    <source>
        <dbReference type="ARBA" id="ARBA00022723"/>
    </source>
</evidence>
<dbReference type="HAMAP" id="MF_01588">
    <property type="entry name" value="DNA_ligase_A"/>
    <property type="match status" value="1"/>
</dbReference>
<dbReference type="FunFam" id="2.40.50.140:FF:000012">
    <property type="entry name" value="DNA ligase"/>
    <property type="match status" value="1"/>
</dbReference>
<keyword evidence="8" id="KW-0227">DNA damage</keyword>
<dbReference type="GO" id="GO:0005829">
    <property type="term" value="C:cytosol"/>
    <property type="evidence" value="ECO:0007669"/>
    <property type="project" value="TreeGrafter"/>
</dbReference>
<evidence type="ECO:0000256" key="12">
    <source>
        <dbReference type="ARBA" id="ARBA00023204"/>
    </source>
</evidence>
<dbReference type="Gene3D" id="2.40.50.140">
    <property type="entry name" value="Nucleic acid-binding proteins"/>
    <property type="match status" value="1"/>
</dbReference>
<keyword evidence="7" id="KW-0479">Metal-binding</keyword>
<dbReference type="InterPro" id="IPR010994">
    <property type="entry name" value="RuvA_2-like"/>
</dbReference>
<keyword evidence="10" id="KW-0460">Magnesium</keyword>
<keyword evidence="5 17" id="KW-0436">Ligase</keyword>
<dbReference type="SUPFAM" id="SSF50249">
    <property type="entry name" value="Nucleic acid-binding proteins"/>
    <property type="match status" value="1"/>
</dbReference>
<dbReference type="PANTHER" id="PTHR23389">
    <property type="entry name" value="CHROMOSOME TRANSMISSION FIDELITY FACTOR 18"/>
    <property type="match status" value="1"/>
</dbReference>
<dbReference type="InterPro" id="IPR041663">
    <property type="entry name" value="DisA/LigA_HHH"/>
</dbReference>
<comment type="function">
    <text evidence="2">DNA ligase that catalyzes the formation of phosphodiester linkages between 5'-phosphoryl and 3'-hydroxyl groups in double-stranded DNA using NAD as a coenzyme and as the energy source for the reaction. It is essential for DNA replication and repair of damaged DNA.</text>
</comment>
<dbReference type="GO" id="GO:0046872">
    <property type="term" value="F:metal ion binding"/>
    <property type="evidence" value="ECO:0007669"/>
    <property type="project" value="UniProtKB-KW"/>
</dbReference>
<dbReference type="GO" id="GO:0003911">
    <property type="term" value="F:DNA ligase (NAD+) activity"/>
    <property type="evidence" value="ECO:0007669"/>
    <property type="project" value="UniProtKB-EC"/>
</dbReference>
<dbReference type="NCBIfam" id="TIGR00575">
    <property type="entry name" value="dnlj"/>
    <property type="match status" value="1"/>
</dbReference>
<dbReference type="GO" id="GO:0003677">
    <property type="term" value="F:DNA binding"/>
    <property type="evidence" value="ECO:0007669"/>
    <property type="project" value="InterPro"/>
</dbReference>
<dbReference type="SUPFAM" id="SSF56091">
    <property type="entry name" value="DNA ligase/mRNA capping enzyme, catalytic domain"/>
    <property type="match status" value="1"/>
</dbReference>
<feature type="domain" description="BRCT" evidence="16">
    <location>
        <begin position="399"/>
        <end position="476"/>
    </location>
</feature>
<comment type="cofactor">
    <cofactor evidence="1">
        <name>Mg(2+)</name>
        <dbReference type="ChEBI" id="CHEBI:18420"/>
    </cofactor>
</comment>
<organism evidence="17 18">
    <name type="scientific">Candidatus Limenecus avicola</name>
    <dbReference type="NCBI Taxonomy" id="2840847"/>
    <lineage>
        <taxon>Bacteria</taxon>
        <taxon>Bacillati</taxon>
        <taxon>Bacillota</taxon>
        <taxon>Clostridia</taxon>
        <taxon>Eubacteriales</taxon>
        <taxon>Clostridiaceae</taxon>
        <taxon>Clostridiaceae incertae sedis</taxon>
        <taxon>Candidatus Limenecus</taxon>
    </lineage>
</organism>
<comment type="caution">
    <text evidence="17">The sequence shown here is derived from an EMBL/GenBank/DDBJ whole genome shotgun (WGS) entry which is preliminary data.</text>
</comment>
<dbReference type="Gene3D" id="3.30.1490.70">
    <property type="match status" value="1"/>
</dbReference>
<dbReference type="InterPro" id="IPR001679">
    <property type="entry name" value="DNA_ligase"/>
</dbReference>
<dbReference type="PANTHER" id="PTHR23389:SF9">
    <property type="entry name" value="DNA LIGASE"/>
    <property type="match status" value="1"/>
</dbReference>
<dbReference type="FunFam" id="1.10.150.20:FF:000007">
    <property type="entry name" value="DNA ligase"/>
    <property type="match status" value="1"/>
</dbReference>